<dbReference type="STRING" id="1123501.Wenmar_01506"/>
<dbReference type="Proteomes" id="UP000035100">
    <property type="component" value="Unassembled WGS sequence"/>
</dbReference>
<dbReference type="RefSeq" id="WP_047772221.1">
    <property type="nucleotide sequence ID" value="NZ_KN848372.1"/>
</dbReference>
<organism evidence="2 3">
    <name type="scientific">Wenxinia marina DSM 24838</name>
    <dbReference type="NCBI Taxonomy" id="1123501"/>
    <lineage>
        <taxon>Bacteria</taxon>
        <taxon>Pseudomonadati</taxon>
        <taxon>Pseudomonadota</taxon>
        <taxon>Alphaproteobacteria</taxon>
        <taxon>Rhodobacterales</taxon>
        <taxon>Roseobacteraceae</taxon>
        <taxon>Wenxinia</taxon>
    </lineage>
</organism>
<dbReference type="EMBL" id="AONG01000008">
    <property type="protein sequence ID" value="KIQ69936.1"/>
    <property type="molecule type" value="Genomic_DNA"/>
</dbReference>
<gene>
    <name evidence="2" type="ORF">Wenmar_01506</name>
</gene>
<proteinExistence type="predicted"/>
<name>A0A0D0PEW5_9RHOB</name>
<dbReference type="InterPro" id="IPR038666">
    <property type="entry name" value="SSP1_head-tail_sf"/>
</dbReference>
<keyword evidence="3" id="KW-1185">Reference proteome</keyword>
<reference evidence="2 3" key="1">
    <citation type="submission" date="2013-01" db="EMBL/GenBank/DDBJ databases">
        <authorList>
            <person name="Fiebig A."/>
            <person name="Goeker M."/>
            <person name="Klenk H.-P.P."/>
        </authorList>
    </citation>
    <scope>NUCLEOTIDE SEQUENCE [LARGE SCALE GENOMIC DNA]</scope>
    <source>
        <strain evidence="2 3">DSM 24838</strain>
    </source>
</reference>
<sequence>MTPPRLNRRLSLERPVRTPDGAGGFAPGWQPVGTVWAEIRPRSGREAAGAPGALSLQACRIVMPAAPVGSPRRPAPDHRFREGPRVFVVLAVTEMDPGGRYLICEAREEVIA</sequence>
<comment type="caution">
    <text evidence="2">The sequence shown here is derived from an EMBL/GenBank/DDBJ whole genome shotgun (WGS) entry which is preliminary data.</text>
</comment>
<dbReference type="Pfam" id="PF05521">
    <property type="entry name" value="Phage_HCP"/>
    <property type="match status" value="1"/>
</dbReference>
<accession>A0A0D0PEW5</accession>
<dbReference type="OrthoDB" id="7570189at2"/>
<dbReference type="eggNOG" id="COG5614">
    <property type="taxonomic scope" value="Bacteria"/>
</dbReference>
<feature type="region of interest" description="Disordered" evidence="1">
    <location>
        <begin position="1"/>
        <end position="29"/>
    </location>
</feature>
<evidence type="ECO:0000256" key="1">
    <source>
        <dbReference type="SAM" id="MobiDB-lite"/>
    </source>
</evidence>
<evidence type="ECO:0000313" key="2">
    <source>
        <dbReference type="EMBL" id="KIQ69936.1"/>
    </source>
</evidence>
<evidence type="ECO:0000313" key="3">
    <source>
        <dbReference type="Proteomes" id="UP000035100"/>
    </source>
</evidence>
<protein>
    <submittedName>
        <fullName evidence="2">Bacteriophage head-tail adaptor</fullName>
    </submittedName>
</protein>
<dbReference type="InterPro" id="IPR008767">
    <property type="entry name" value="Phage_SPP1_head-tail_adaptor"/>
</dbReference>
<dbReference type="AlphaFoldDB" id="A0A0D0PEW5"/>
<dbReference type="Gene3D" id="2.40.10.270">
    <property type="entry name" value="Bacteriophage SPP1 head-tail adaptor protein"/>
    <property type="match status" value="1"/>
</dbReference>